<feature type="compositionally biased region" description="Low complexity" evidence="1">
    <location>
        <begin position="1"/>
        <end position="18"/>
    </location>
</feature>
<dbReference type="Proteomes" id="UP000054498">
    <property type="component" value="Unassembled WGS sequence"/>
</dbReference>
<dbReference type="KEGG" id="mng:MNEG_3210"/>
<protein>
    <submittedName>
        <fullName evidence="2">Uncharacterized protein</fullName>
    </submittedName>
</protein>
<sequence length="137" mass="14271">MAPPVAKAAPAAPAPADGDVPDLDDLGDRGINEIPANITELVEDLPEQVAVELRQGDLHSCLSRMVRAANAREQAGRVADANSMRSAYAQVQHALQRAQKRGLLKGLKLIIGALRELLACMGDEQPPSGSAAGDSAS</sequence>
<name>A0A0D2K2I1_9CHLO</name>
<keyword evidence="3" id="KW-1185">Reference proteome</keyword>
<evidence type="ECO:0000313" key="3">
    <source>
        <dbReference type="Proteomes" id="UP000054498"/>
    </source>
</evidence>
<feature type="region of interest" description="Disordered" evidence="1">
    <location>
        <begin position="1"/>
        <end position="29"/>
    </location>
</feature>
<dbReference type="GeneID" id="25736088"/>
<reference evidence="2 3" key="1">
    <citation type="journal article" date="2013" name="BMC Genomics">
        <title>Reconstruction of the lipid metabolism for the microalga Monoraphidium neglectum from its genome sequence reveals characteristics suitable for biofuel production.</title>
        <authorList>
            <person name="Bogen C."/>
            <person name="Al-Dilaimi A."/>
            <person name="Albersmeier A."/>
            <person name="Wichmann J."/>
            <person name="Grundmann M."/>
            <person name="Rupp O."/>
            <person name="Lauersen K.J."/>
            <person name="Blifernez-Klassen O."/>
            <person name="Kalinowski J."/>
            <person name="Goesmann A."/>
            <person name="Mussgnug J.H."/>
            <person name="Kruse O."/>
        </authorList>
    </citation>
    <scope>NUCLEOTIDE SEQUENCE [LARGE SCALE GENOMIC DNA]</scope>
    <source>
        <strain evidence="2 3">SAG 48.87</strain>
    </source>
</reference>
<evidence type="ECO:0000256" key="1">
    <source>
        <dbReference type="SAM" id="MobiDB-lite"/>
    </source>
</evidence>
<gene>
    <name evidence="2" type="ORF">MNEG_3210</name>
</gene>
<proteinExistence type="predicted"/>
<dbReference type="AlphaFoldDB" id="A0A0D2K2I1"/>
<dbReference type="RefSeq" id="XP_013903772.1">
    <property type="nucleotide sequence ID" value="XM_014048318.1"/>
</dbReference>
<dbReference type="EMBL" id="KK100612">
    <property type="protein sequence ID" value="KIZ04753.1"/>
    <property type="molecule type" value="Genomic_DNA"/>
</dbReference>
<organism evidence="2 3">
    <name type="scientific">Monoraphidium neglectum</name>
    <dbReference type="NCBI Taxonomy" id="145388"/>
    <lineage>
        <taxon>Eukaryota</taxon>
        <taxon>Viridiplantae</taxon>
        <taxon>Chlorophyta</taxon>
        <taxon>core chlorophytes</taxon>
        <taxon>Chlorophyceae</taxon>
        <taxon>CS clade</taxon>
        <taxon>Sphaeropleales</taxon>
        <taxon>Selenastraceae</taxon>
        <taxon>Monoraphidium</taxon>
    </lineage>
</organism>
<evidence type="ECO:0000313" key="2">
    <source>
        <dbReference type="EMBL" id="KIZ04753.1"/>
    </source>
</evidence>
<accession>A0A0D2K2I1</accession>